<dbReference type="Proteomes" id="UP000712570">
    <property type="component" value="Unassembled WGS sequence"/>
</dbReference>
<evidence type="ECO:0000256" key="1">
    <source>
        <dbReference type="SAM" id="SignalP"/>
    </source>
</evidence>
<protein>
    <submittedName>
        <fullName evidence="3">Amino acid ABC transporter substrate-binding protein</fullName>
    </submittedName>
</protein>
<organism evidence="3 4">
    <name type="scientific">Iodobacter violaceini</name>
    <dbReference type="NCBI Taxonomy" id="3044271"/>
    <lineage>
        <taxon>Bacteria</taxon>
        <taxon>Pseudomonadati</taxon>
        <taxon>Pseudomonadota</taxon>
        <taxon>Betaproteobacteria</taxon>
        <taxon>Neisseriales</taxon>
        <taxon>Chitinibacteraceae</taxon>
        <taxon>Iodobacter</taxon>
    </lineage>
</organism>
<comment type="caution">
    <text evidence="3">The sequence shown here is derived from an EMBL/GenBank/DDBJ whole genome shotgun (WGS) entry which is preliminary data.</text>
</comment>
<name>A0ABX0KTI5_9NEIS</name>
<evidence type="ECO:0000259" key="2">
    <source>
        <dbReference type="Pfam" id="PF00497"/>
    </source>
</evidence>
<keyword evidence="1" id="KW-0732">Signal</keyword>
<dbReference type="PANTHER" id="PTHR38834">
    <property type="entry name" value="PERIPLASMIC SUBSTRATE BINDING PROTEIN FAMILY 3"/>
    <property type="match status" value="1"/>
</dbReference>
<dbReference type="InterPro" id="IPR001638">
    <property type="entry name" value="Solute-binding_3/MltF_N"/>
</dbReference>
<keyword evidence="4" id="KW-1185">Reference proteome</keyword>
<proteinExistence type="predicted"/>
<evidence type="ECO:0000313" key="4">
    <source>
        <dbReference type="Proteomes" id="UP000712570"/>
    </source>
</evidence>
<feature type="chain" id="PRO_5046403298" evidence="1">
    <location>
        <begin position="34"/>
        <end position="274"/>
    </location>
</feature>
<gene>
    <name evidence="3" type="ORF">HA050_05970</name>
</gene>
<dbReference type="Gene3D" id="3.40.190.10">
    <property type="entry name" value="Periplasmic binding protein-like II"/>
    <property type="match status" value="2"/>
</dbReference>
<reference evidence="3 4" key="1">
    <citation type="submission" date="2020-03" db="EMBL/GenBank/DDBJ databases">
        <title>Draft genome sequence of environmentally isolated violet-colored cultures.</title>
        <authorList>
            <person name="Wilson H.S."/>
        </authorList>
    </citation>
    <scope>NUCLEOTIDE SEQUENCE [LARGE SCALE GENOMIC DNA]</scope>
    <source>
        <strain evidence="3 4">HSC-16F04</strain>
    </source>
</reference>
<dbReference type="EMBL" id="JAAOLX010000002">
    <property type="protein sequence ID" value="NHQ85665.1"/>
    <property type="molecule type" value="Genomic_DNA"/>
</dbReference>
<feature type="domain" description="Solute-binding protein family 3/N-terminal" evidence="2">
    <location>
        <begin position="38"/>
        <end position="252"/>
    </location>
</feature>
<feature type="signal peptide" evidence="1">
    <location>
        <begin position="1"/>
        <end position="33"/>
    </location>
</feature>
<dbReference type="RefSeq" id="WP_166823328.1">
    <property type="nucleotide sequence ID" value="NZ_JAAOLX010000002.1"/>
</dbReference>
<dbReference type="PANTHER" id="PTHR38834:SF3">
    <property type="entry name" value="SOLUTE-BINDING PROTEIN FAMILY 3_N-TERMINAL DOMAIN-CONTAINING PROTEIN"/>
    <property type="match status" value="1"/>
</dbReference>
<accession>A0ABX0KTI5</accession>
<dbReference type="SUPFAM" id="SSF53850">
    <property type="entry name" value="Periplasmic binding protein-like II"/>
    <property type="match status" value="1"/>
</dbReference>
<dbReference type="Pfam" id="PF00497">
    <property type="entry name" value="SBP_bac_3"/>
    <property type="match status" value="1"/>
</dbReference>
<sequence>MKRPAFYPYPAIYLLRQAIALLAFCCASTLSHALTIYTENWPPVNYMADNKVAGMAVEIVQALQHRLGNKDPIQLVPWVRGYKALLEGPNVMLFSLGRSSEREQLMVMLGPIAISSTCVYTRKGNAERLLALGDSIYNQAIGTYRGSIFVDTATKKGFTRIDLAATPQMTATKLMGKRFDLWIDGSVAVPSILKEIGHSADEIEKVMTLDSLELYLAFSTQTPARTIKEWEEALSWLKKEGHFQKIHRKWLPNEVPPPEVNVLRPQQDRQPSSP</sequence>
<evidence type="ECO:0000313" key="3">
    <source>
        <dbReference type="EMBL" id="NHQ85665.1"/>
    </source>
</evidence>